<dbReference type="AlphaFoldDB" id="A0A362XDH1"/>
<evidence type="ECO:0000313" key="2">
    <source>
        <dbReference type="Proteomes" id="UP000251545"/>
    </source>
</evidence>
<accession>A0A362XDH1</accession>
<proteinExistence type="predicted"/>
<dbReference type="InterPro" id="IPR013783">
    <property type="entry name" value="Ig-like_fold"/>
</dbReference>
<evidence type="ECO:0000313" key="1">
    <source>
        <dbReference type="EMBL" id="PQV49478.1"/>
    </source>
</evidence>
<comment type="caution">
    <text evidence="1">The sequence shown here is derived from an EMBL/GenBank/DDBJ whole genome shotgun (WGS) entry which is preliminary data.</text>
</comment>
<gene>
    <name evidence="1" type="ORF">CLV33_103109</name>
</gene>
<dbReference type="SUPFAM" id="SSF117074">
    <property type="entry name" value="Hypothetical protein PA1324"/>
    <property type="match status" value="1"/>
</dbReference>
<organism evidence="1 2">
    <name type="scientific">Jejuia pallidilutea</name>
    <dbReference type="NCBI Taxonomy" id="504487"/>
    <lineage>
        <taxon>Bacteria</taxon>
        <taxon>Pseudomonadati</taxon>
        <taxon>Bacteroidota</taxon>
        <taxon>Flavobacteriia</taxon>
        <taxon>Flavobacteriales</taxon>
        <taxon>Flavobacteriaceae</taxon>
        <taxon>Jejuia</taxon>
    </lineage>
</organism>
<sequence length="898" mass="101906">MLDSTFGLRLQMNKVTLYIYRLLGGFKTNKLLLFTFTFLVLNLGSFSVFANEKYSITNKNGKDKKKINLDDYEEIIILLKVKTLGNFEFDVYYSKEKIFIPISRIFNLLKVNYNYAAGEKTITGVFDNNKPYEINFEDDIIKIQNTEYKVPLGYLVPTGSDLALESELFAEAFGLNINFNFNGLYIDFEAPFELPIAKEKRLQTLRNNLEKLKNETPNADSTYVREHHILKGGIVNYTINATQSNGKFQGLNGRASLGTELLGGETNFNYNFNTNNTFNFNQVNFNWRIANDNNKFVKQLNVGNLSGSKITTMQSQLIGASITNAPIRQRSVYGETTITDFTEPYWTVELYINNTLISYVETDISGYYNFNIPLAYGKSEIKLRFYGPTGEERDKELEISIPNNLVPKGKIEYFLDSGLTVNDAAFFTHGELNYGFNRHLSLKGGLEYVSAFEKNKLIPFAGVSAIANANLFGNMEYVHKVGATFNLNCNINSQHSINFNYETYNPEQEVVLTPYNQRSRLMLNTPIFIKNTQLMMRNTFEQRKSAFTTDNSLQSELSFYKNRFSYRLTTFARWNEYSGLNMAGNLTSAIRLPKNIALRAGIAADIKLGTLQNMNVILEKKFKDQSELQITYQDGFSPETRMINLSYRKNIKKISTFLSTAFSKHAVSTSEGISGGFAFDDMGVLKATNNLSVGTGNIALVPFMDINHNGLRENDEPLVAGLNARIDNRILRKQPTDTILKITGLIPHISNTITLDDSSFENIFWKIKDKHLKVYIDPNQYKTIPVPVCPMGEVYGYAYYNKNNQLKAARGIIINILDEHGNKIAQTMTESDGYYAYLGLKPGNYTIEIDNSQLNKLNMKANTIRNISIKESIDGYSKGIQKLLLTEKISQTVAKSSW</sequence>
<dbReference type="Proteomes" id="UP000251545">
    <property type="component" value="Unassembled WGS sequence"/>
</dbReference>
<protein>
    <submittedName>
        <fullName evidence="1">Uncharacterized protein</fullName>
    </submittedName>
</protein>
<name>A0A362XDH1_9FLAO</name>
<reference evidence="1 2" key="1">
    <citation type="submission" date="2018-02" db="EMBL/GenBank/DDBJ databases">
        <title>Genomic Encyclopedia of Archaeal and Bacterial Type Strains, Phase II (KMG-II): from individual species to whole genera.</title>
        <authorList>
            <person name="Goeker M."/>
        </authorList>
    </citation>
    <scope>NUCLEOTIDE SEQUENCE [LARGE SCALE GENOMIC DNA]</scope>
    <source>
        <strain evidence="1 2">DSM 21165</strain>
    </source>
</reference>
<dbReference type="Gene3D" id="2.60.40.10">
    <property type="entry name" value="Immunoglobulins"/>
    <property type="match status" value="1"/>
</dbReference>
<dbReference type="RefSeq" id="WP_146109718.1">
    <property type="nucleotide sequence ID" value="NZ_PVEO01000003.1"/>
</dbReference>
<dbReference type="EMBL" id="PVEO01000003">
    <property type="protein sequence ID" value="PQV49478.1"/>
    <property type="molecule type" value="Genomic_DNA"/>
</dbReference>